<dbReference type="InterPro" id="IPR014626">
    <property type="entry name" value="Sig_transdc_resp-reg_put"/>
</dbReference>
<feature type="domain" description="HDOD" evidence="3">
    <location>
        <begin position="140"/>
        <end position="329"/>
    </location>
</feature>
<name>A0ABT2FL44_9GAMM</name>
<dbReference type="InterPro" id="IPR013976">
    <property type="entry name" value="HDOD"/>
</dbReference>
<dbReference type="PANTHER" id="PTHR33525">
    <property type="match status" value="1"/>
</dbReference>
<keyword evidence="1" id="KW-0597">Phosphoprotein</keyword>
<dbReference type="EMBL" id="JAKOGG010000003">
    <property type="protein sequence ID" value="MCS4555964.1"/>
    <property type="molecule type" value="Genomic_DNA"/>
</dbReference>
<reference evidence="5" key="1">
    <citation type="submission" date="2023-07" db="EMBL/GenBank/DDBJ databases">
        <title>Shewanella mangrovi sp. nov., an acetaldehyde- degrading bacterium isolated from mangrove sediment.</title>
        <authorList>
            <person name="Liu Y."/>
        </authorList>
    </citation>
    <scope>NUCLEOTIDE SEQUENCE [LARGE SCALE GENOMIC DNA]</scope>
    <source>
        <strain evidence="5">C32</strain>
    </source>
</reference>
<dbReference type="InterPro" id="IPR001789">
    <property type="entry name" value="Sig_transdc_resp-reg_receiver"/>
</dbReference>
<keyword evidence="5" id="KW-1185">Reference proteome</keyword>
<dbReference type="RefSeq" id="WP_238895374.1">
    <property type="nucleotide sequence ID" value="NZ_JAKOGG010000003.1"/>
</dbReference>
<dbReference type="SUPFAM" id="SSF52172">
    <property type="entry name" value="CheY-like"/>
    <property type="match status" value="1"/>
</dbReference>
<dbReference type="PIRSF" id="PIRSF036883">
    <property type="entry name" value="RR_HD-GYP_mod"/>
    <property type="match status" value="1"/>
</dbReference>
<dbReference type="Gene3D" id="1.10.3210.10">
    <property type="entry name" value="Hypothetical protein af1432"/>
    <property type="match status" value="1"/>
</dbReference>
<dbReference type="InterPro" id="IPR011006">
    <property type="entry name" value="CheY-like_superfamily"/>
</dbReference>
<dbReference type="SUPFAM" id="SSF109604">
    <property type="entry name" value="HD-domain/PDEase-like"/>
    <property type="match status" value="1"/>
</dbReference>
<feature type="modified residue" description="4-aspartylphosphate" evidence="1">
    <location>
        <position position="55"/>
    </location>
</feature>
<proteinExistence type="predicted"/>
<dbReference type="PROSITE" id="PS50110">
    <property type="entry name" value="RESPONSE_REGULATORY"/>
    <property type="match status" value="1"/>
</dbReference>
<evidence type="ECO:0000256" key="1">
    <source>
        <dbReference type="PROSITE-ProRule" id="PRU00169"/>
    </source>
</evidence>
<evidence type="ECO:0000313" key="4">
    <source>
        <dbReference type="EMBL" id="MCS4555964.1"/>
    </source>
</evidence>
<sequence length="377" mass="42274">MATLKVLFVDNDPLVLKALQRAARRIRPDWQILLCDAPSDWQQQITQTVDVVVCDYLMLGLRGNALLQQVREVMPGAIRVLLTGDTSPTVLESLNHCSHFMIGKPYTEQDLAFLFGCAERLQQLPFTADERHYLGGLQELPVMPKLLIKFKRIMLEPELDLEKLTELLSHDAVISGKLLQYANSAFFGFGRKTTSLFEAIMRLGTKLTEAIVTSMLVDQTFAAQIPHAVLRSINDAAFQHAQLARQIVESLDWPTEAADELFSAAMLSGLGRLIVAARMQSQTPLKPENITGSVSLAYFDSSALVSAYILTLWGYPDDFGNMVLKQDTAANEHNEQELKQFILFITKRWLLANNTQRHNLLSMIETPALHAALQQRP</sequence>
<organism evidence="4 5">
    <name type="scientific">Shewanella electrica</name>
    <dbReference type="NCBI Taxonomy" id="515560"/>
    <lineage>
        <taxon>Bacteria</taxon>
        <taxon>Pseudomonadati</taxon>
        <taxon>Pseudomonadota</taxon>
        <taxon>Gammaproteobacteria</taxon>
        <taxon>Alteromonadales</taxon>
        <taxon>Shewanellaceae</taxon>
        <taxon>Shewanella</taxon>
    </lineage>
</organism>
<dbReference type="PANTHER" id="PTHR33525:SF5">
    <property type="entry name" value="TWO COMPONENT SIGNAL TRANSDUCTION SYSTEM RESPONSE REGULATOR"/>
    <property type="match status" value="1"/>
</dbReference>
<feature type="domain" description="Response regulatory" evidence="2">
    <location>
        <begin position="5"/>
        <end position="119"/>
    </location>
</feature>
<protein>
    <submittedName>
        <fullName evidence="4">HDOD domain-containing protein</fullName>
    </submittedName>
</protein>
<dbReference type="Pfam" id="PF08668">
    <property type="entry name" value="HDOD"/>
    <property type="match status" value="1"/>
</dbReference>
<gene>
    <name evidence="4" type="ORF">L9G74_05885</name>
</gene>
<comment type="caution">
    <text evidence="4">The sequence shown here is derived from an EMBL/GenBank/DDBJ whole genome shotgun (WGS) entry which is preliminary data.</text>
</comment>
<dbReference type="Proteomes" id="UP001201549">
    <property type="component" value="Unassembled WGS sequence"/>
</dbReference>
<dbReference type="InterPro" id="IPR052340">
    <property type="entry name" value="RNase_Y/CdgJ"/>
</dbReference>
<evidence type="ECO:0000259" key="3">
    <source>
        <dbReference type="PROSITE" id="PS51833"/>
    </source>
</evidence>
<evidence type="ECO:0000259" key="2">
    <source>
        <dbReference type="PROSITE" id="PS50110"/>
    </source>
</evidence>
<accession>A0ABT2FL44</accession>
<dbReference type="Gene3D" id="3.40.50.2300">
    <property type="match status" value="1"/>
</dbReference>
<evidence type="ECO:0000313" key="5">
    <source>
        <dbReference type="Proteomes" id="UP001201549"/>
    </source>
</evidence>
<dbReference type="PROSITE" id="PS51833">
    <property type="entry name" value="HDOD"/>
    <property type="match status" value="1"/>
</dbReference>